<dbReference type="Proteomes" id="UP000834106">
    <property type="component" value="Chromosome 14"/>
</dbReference>
<evidence type="ECO:0000259" key="2">
    <source>
        <dbReference type="Pfam" id="PF03108"/>
    </source>
</evidence>
<evidence type="ECO:0000256" key="1">
    <source>
        <dbReference type="SAM" id="MobiDB-lite"/>
    </source>
</evidence>
<dbReference type="PANTHER" id="PTHR31973:SF187">
    <property type="entry name" value="MUTATOR TRANSPOSASE MUDRA PROTEIN"/>
    <property type="match status" value="1"/>
</dbReference>
<keyword evidence="4" id="KW-1185">Reference proteome</keyword>
<name>A0AAD1ZUK2_9LAMI</name>
<proteinExistence type="predicted"/>
<sequence>MRSALHNEVDEDYDSSSNASSEELKIGSGSESEENIGKLSFPEFIPRKRNPELEIGLLFGSFEELKYAVRNHAVFNRVEPIFKRNDKERFHCVCKEGCPWKLWASKLRGQDTVQIKTYYPDHTCLKVHKNKYITFKWLADYYLEDFRADPVWKTKHFRSRVRKDLEVHTFRSNRGGDSWWG</sequence>
<evidence type="ECO:0000313" key="3">
    <source>
        <dbReference type="EMBL" id="CAI9775892.1"/>
    </source>
</evidence>
<gene>
    <name evidence="3" type="ORF">FPE_LOCUS23322</name>
</gene>
<protein>
    <recommendedName>
        <fullName evidence="2">Transposase MuDR plant domain-containing protein</fullName>
    </recommendedName>
</protein>
<feature type="region of interest" description="Disordered" evidence="1">
    <location>
        <begin position="1"/>
        <end position="34"/>
    </location>
</feature>
<dbReference type="InterPro" id="IPR004332">
    <property type="entry name" value="Transposase_MuDR"/>
</dbReference>
<feature type="domain" description="Transposase MuDR plant" evidence="2">
    <location>
        <begin position="53"/>
        <end position="115"/>
    </location>
</feature>
<accession>A0AAD1ZUK2</accession>
<evidence type="ECO:0000313" key="4">
    <source>
        <dbReference type="Proteomes" id="UP000834106"/>
    </source>
</evidence>
<dbReference type="Pfam" id="PF03108">
    <property type="entry name" value="DBD_Tnp_Mut"/>
    <property type="match status" value="1"/>
</dbReference>
<dbReference type="AlphaFoldDB" id="A0AAD1ZUK2"/>
<organism evidence="3 4">
    <name type="scientific">Fraxinus pennsylvanica</name>
    <dbReference type="NCBI Taxonomy" id="56036"/>
    <lineage>
        <taxon>Eukaryota</taxon>
        <taxon>Viridiplantae</taxon>
        <taxon>Streptophyta</taxon>
        <taxon>Embryophyta</taxon>
        <taxon>Tracheophyta</taxon>
        <taxon>Spermatophyta</taxon>
        <taxon>Magnoliopsida</taxon>
        <taxon>eudicotyledons</taxon>
        <taxon>Gunneridae</taxon>
        <taxon>Pentapetalae</taxon>
        <taxon>asterids</taxon>
        <taxon>lamiids</taxon>
        <taxon>Lamiales</taxon>
        <taxon>Oleaceae</taxon>
        <taxon>Oleeae</taxon>
        <taxon>Fraxinus</taxon>
    </lineage>
</organism>
<reference evidence="3" key="1">
    <citation type="submission" date="2023-05" db="EMBL/GenBank/DDBJ databases">
        <authorList>
            <person name="Huff M."/>
        </authorList>
    </citation>
    <scope>NUCLEOTIDE SEQUENCE</scope>
</reference>
<dbReference type="EMBL" id="OU503049">
    <property type="protein sequence ID" value="CAI9775892.1"/>
    <property type="molecule type" value="Genomic_DNA"/>
</dbReference>
<dbReference type="PANTHER" id="PTHR31973">
    <property type="entry name" value="POLYPROTEIN, PUTATIVE-RELATED"/>
    <property type="match status" value="1"/>
</dbReference>